<organism evidence="1 2">
    <name type="scientific">Sphaerobolus stellatus (strain SS14)</name>
    <dbReference type="NCBI Taxonomy" id="990650"/>
    <lineage>
        <taxon>Eukaryota</taxon>
        <taxon>Fungi</taxon>
        <taxon>Dikarya</taxon>
        <taxon>Basidiomycota</taxon>
        <taxon>Agaricomycotina</taxon>
        <taxon>Agaricomycetes</taxon>
        <taxon>Phallomycetidae</taxon>
        <taxon>Geastrales</taxon>
        <taxon>Sphaerobolaceae</taxon>
        <taxon>Sphaerobolus</taxon>
    </lineage>
</organism>
<evidence type="ECO:0000313" key="2">
    <source>
        <dbReference type="Proteomes" id="UP000054279"/>
    </source>
</evidence>
<protein>
    <submittedName>
        <fullName evidence="1">Uncharacterized protein</fullName>
    </submittedName>
</protein>
<name>A0A0C9UQY2_SPHS4</name>
<sequence>MGLIVWIVIFVKNINDLLHYMDDTFSYEMDLTLEYYAPYKTHYSKKQVALLHLWDELDLPHNIKKQEFRPSLMIIGFHIDPSCMSMTISHAAREELANWALNIFPLLRLTLQSSYSKIAGKTLCNAGIFLNRAVIRDLAWFADRMCHMHSLYFFVDEEWEFTQVNLIILCNASTVGLGFYIPAKALSFASSIPTNPLISNILFYEALMVASTIAWATALPTPLRWLLIYTDSLDMDNIFLCMVITSSCSS</sequence>
<evidence type="ECO:0000313" key="1">
    <source>
        <dbReference type="EMBL" id="KIJ27710.1"/>
    </source>
</evidence>
<dbReference type="OrthoDB" id="3254233at2759"/>
<gene>
    <name evidence="1" type="ORF">M422DRAFT_271066</name>
</gene>
<keyword evidence="2" id="KW-1185">Reference proteome</keyword>
<reference evidence="1 2" key="1">
    <citation type="submission" date="2014-06" db="EMBL/GenBank/DDBJ databases">
        <title>Evolutionary Origins and Diversification of the Mycorrhizal Mutualists.</title>
        <authorList>
            <consortium name="DOE Joint Genome Institute"/>
            <consortium name="Mycorrhizal Genomics Consortium"/>
            <person name="Kohler A."/>
            <person name="Kuo A."/>
            <person name="Nagy L.G."/>
            <person name="Floudas D."/>
            <person name="Copeland A."/>
            <person name="Barry K.W."/>
            <person name="Cichocki N."/>
            <person name="Veneault-Fourrey C."/>
            <person name="LaButti K."/>
            <person name="Lindquist E.A."/>
            <person name="Lipzen A."/>
            <person name="Lundell T."/>
            <person name="Morin E."/>
            <person name="Murat C."/>
            <person name="Riley R."/>
            <person name="Ohm R."/>
            <person name="Sun H."/>
            <person name="Tunlid A."/>
            <person name="Henrissat B."/>
            <person name="Grigoriev I.V."/>
            <person name="Hibbett D.S."/>
            <person name="Martin F."/>
        </authorList>
    </citation>
    <scope>NUCLEOTIDE SEQUENCE [LARGE SCALE GENOMIC DNA]</scope>
    <source>
        <strain evidence="1 2">SS14</strain>
    </source>
</reference>
<dbReference type="AlphaFoldDB" id="A0A0C9UQY2"/>
<dbReference type="EMBL" id="KN837326">
    <property type="protein sequence ID" value="KIJ27710.1"/>
    <property type="molecule type" value="Genomic_DNA"/>
</dbReference>
<proteinExistence type="predicted"/>
<dbReference type="HOGENOM" id="CLU_058350_0_0_1"/>
<dbReference type="Proteomes" id="UP000054279">
    <property type="component" value="Unassembled WGS sequence"/>
</dbReference>
<accession>A0A0C9UQY2</accession>